<accession>A0A542SN04</accession>
<evidence type="ECO:0000256" key="5">
    <source>
        <dbReference type="RuleBase" id="RU003476"/>
    </source>
</evidence>
<evidence type="ECO:0000256" key="1">
    <source>
        <dbReference type="ARBA" id="ARBA00001946"/>
    </source>
</evidence>
<dbReference type="Gene3D" id="3.90.79.10">
    <property type="entry name" value="Nucleoside Triphosphate Pyrophosphohydrolase"/>
    <property type="match status" value="1"/>
</dbReference>
<gene>
    <name evidence="7" type="ORF">FB389_0527</name>
</gene>
<dbReference type="GO" id="GO:0016787">
    <property type="term" value="F:hydrolase activity"/>
    <property type="evidence" value="ECO:0007669"/>
    <property type="project" value="UniProtKB-KW"/>
</dbReference>
<evidence type="ECO:0000259" key="6">
    <source>
        <dbReference type="PROSITE" id="PS51462"/>
    </source>
</evidence>
<dbReference type="PANTHER" id="PTHR43046">
    <property type="entry name" value="GDP-MANNOSE MANNOSYL HYDROLASE"/>
    <property type="match status" value="1"/>
</dbReference>
<dbReference type="AlphaFoldDB" id="A0A542SN04"/>
<keyword evidence="8" id="KW-1185">Reference proteome</keyword>
<name>A0A542SN04_9MICO</name>
<comment type="caution">
    <text evidence="7">The sequence shown here is derived from an EMBL/GenBank/DDBJ whole genome shotgun (WGS) entry which is preliminary data.</text>
</comment>
<dbReference type="PROSITE" id="PS00893">
    <property type="entry name" value="NUDIX_BOX"/>
    <property type="match status" value="1"/>
</dbReference>
<evidence type="ECO:0000256" key="3">
    <source>
        <dbReference type="ARBA" id="ARBA00022801"/>
    </source>
</evidence>
<dbReference type="CDD" id="cd04685">
    <property type="entry name" value="NUDIX_Hydrolase"/>
    <property type="match status" value="1"/>
</dbReference>
<dbReference type="PROSITE" id="PS51462">
    <property type="entry name" value="NUDIX"/>
    <property type="match status" value="1"/>
</dbReference>
<evidence type="ECO:0000313" key="7">
    <source>
        <dbReference type="EMBL" id="TQK75885.1"/>
    </source>
</evidence>
<dbReference type="EMBL" id="VFNV01000001">
    <property type="protein sequence ID" value="TQK75885.1"/>
    <property type="molecule type" value="Genomic_DNA"/>
</dbReference>
<dbReference type="Proteomes" id="UP000316181">
    <property type="component" value="Unassembled WGS sequence"/>
</dbReference>
<sequence>MTHPLDSWSVAPDGVREREAARVVLMDLRGRALLVRGHDTDQPERSWWFTVGGGIEPGEDARAAAVREVREETGIVLNLDALIGPIVSRTGIFDFFRETCRQHELIFAVWLDNDALAALDNSGWTEAERDVLDELAWWSGAELRAQGLEYFPAELPDLIDDLASGWDGRVRELGVARD</sequence>
<keyword evidence="3 5" id="KW-0378">Hydrolase</keyword>
<feature type="domain" description="Nudix hydrolase" evidence="6">
    <location>
        <begin position="16"/>
        <end position="160"/>
    </location>
</feature>
<reference evidence="7 8" key="1">
    <citation type="submission" date="2019-06" db="EMBL/GenBank/DDBJ databases">
        <title>Sequencing the genomes of 1000 actinobacteria strains.</title>
        <authorList>
            <person name="Klenk H.-P."/>
        </authorList>
    </citation>
    <scope>NUCLEOTIDE SEQUENCE [LARGE SCALE GENOMIC DNA]</scope>
    <source>
        <strain evidence="7 8">DSM 10596</strain>
    </source>
</reference>
<dbReference type="InterPro" id="IPR020476">
    <property type="entry name" value="Nudix_hydrolase"/>
</dbReference>
<dbReference type="InterPro" id="IPR015797">
    <property type="entry name" value="NUDIX_hydrolase-like_dom_sf"/>
</dbReference>
<keyword evidence="4" id="KW-0460">Magnesium</keyword>
<dbReference type="InterPro" id="IPR000086">
    <property type="entry name" value="NUDIX_hydrolase_dom"/>
</dbReference>
<protein>
    <submittedName>
        <fullName evidence="7">ADP-ribose pyrophosphatase YjhB (NUDIX family)</fullName>
    </submittedName>
</protein>
<proteinExistence type="inferred from homology"/>
<organism evidence="7 8">
    <name type="scientific">Rarobacter incanus</name>
    <dbReference type="NCBI Taxonomy" id="153494"/>
    <lineage>
        <taxon>Bacteria</taxon>
        <taxon>Bacillati</taxon>
        <taxon>Actinomycetota</taxon>
        <taxon>Actinomycetes</taxon>
        <taxon>Micrococcales</taxon>
        <taxon>Rarobacteraceae</taxon>
        <taxon>Rarobacter</taxon>
    </lineage>
</organism>
<dbReference type="SUPFAM" id="SSF55811">
    <property type="entry name" value="Nudix"/>
    <property type="match status" value="1"/>
</dbReference>
<comment type="cofactor">
    <cofactor evidence="1">
        <name>Mg(2+)</name>
        <dbReference type="ChEBI" id="CHEBI:18420"/>
    </cofactor>
</comment>
<comment type="similarity">
    <text evidence="2 5">Belongs to the Nudix hydrolase family.</text>
</comment>
<dbReference type="PRINTS" id="PR00502">
    <property type="entry name" value="NUDIXFAMILY"/>
</dbReference>
<evidence type="ECO:0000256" key="2">
    <source>
        <dbReference type="ARBA" id="ARBA00005582"/>
    </source>
</evidence>
<dbReference type="InterPro" id="IPR020084">
    <property type="entry name" value="NUDIX_hydrolase_CS"/>
</dbReference>
<dbReference type="Pfam" id="PF00293">
    <property type="entry name" value="NUDIX"/>
    <property type="match status" value="1"/>
</dbReference>
<evidence type="ECO:0000256" key="4">
    <source>
        <dbReference type="ARBA" id="ARBA00022842"/>
    </source>
</evidence>
<evidence type="ECO:0000313" key="8">
    <source>
        <dbReference type="Proteomes" id="UP000316181"/>
    </source>
</evidence>
<dbReference type="PANTHER" id="PTHR43046:SF12">
    <property type="entry name" value="GDP-MANNOSE MANNOSYL HYDROLASE"/>
    <property type="match status" value="1"/>
</dbReference>